<proteinExistence type="predicted"/>
<evidence type="ECO:0000313" key="2">
    <source>
        <dbReference type="Proteomes" id="UP000023152"/>
    </source>
</evidence>
<dbReference type="EMBL" id="ASPP01016036">
    <property type="protein sequence ID" value="ETO17767.1"/>
    <property type="molecule type" value="Genomic_DNA"/>
</dbReference>
<gene>
    <name evidence="1" type="ORF">RFI_19550</name>
</gene>
<protein>
    <submittedName>
        <fullName evidence="1">Uncharacterized protein</fullName>
    </submittedName>
</protein>
<accession>X6MWA8</accession>
<evidence type="ECO:0000313" key="1">
    <source>
        <dbReference type="EMBL" id="ETO17767.1"/>
    </source>
</evidence>
<keyword evidence="2" id="KW-1185">Reference proteome</keyword>
<sequence>MPFCFRNLKKDKKIRININYFKKAKYTTNDLREFFSYFDNSNYNFLCKNWQYCDIRTQITLTAVRIPQNAIFTFVDIYWLKEEEVTRSLTEQSFKLEQLHDCLQKRGGKRKNCLKKHSNPFDLYFIKLIS</sequence>
<comment type="caution">
    <text evidence="1">The sequence shown here is derived from an EMBL/GenBank/DDBJ whole genome shotgun (WGS) entry which is preliminary data.</text>
</comment>
<dbReference type="AlphaFoldDB" id="X6MWA8"/>
<organism evidence="1 2">
    <name type="scientific">Reticulomyxa filosa</name>
    <dbReference type="NCBI Taxonomy" id="46433"/>
    <lineage>
        <taxon>Eukaryota</taxon>
        <taxon>Sar</taxon>
        <taxon>Rhizaria</taxon>
        <taxon>Retaria</taxon>
        <taxon>Foraminifera</taxon>
        <taxon>Monothalamids</taxon>
        <taxon>Reticulomyxidae</taxon>
        <taxon>Reticulomyxa</taxon>
    </lineage>
</organism>
<reference evidence="1 2" key="1">
    <citation type="journal article" date="2013" name="Curr. Biol.">
        <title>The Genome of the Foraminiferan Reticulomyxa filosa.</title>
        <authorList>
            <person name="Glockner G."/>
            <person name="Hulsmann N."/>
            <person name="Schleicher M."/>
            <person name="Noegel A.A."/>
            <person name="Eichinger L."/>
            <person name="Gallinger C."/>
            <person name="Pawlowski J."/>
            <person name="Sierra R."/>
            <person name="Euteneuer U."/>
            <person name="Pillet L."/>
            <person name="Moustafa A."/>
            <person name="Platzer M."/>
            <person name="Groth M."/>
            <person name="Szafranski K."/>
            <person name="Schliwa M."/>
        </authorList>
    </citation>
    <scope>NUCLEOTIDE SEQUENCE [LARGE SCALE GENOMIC DNA]</scope>
</reference>
<dbReference type="Proteomes" id="UP000023152">
    <property type="component" value="Unassembled WGS sequence"/>
</dbReference>
<name>X6MWA8_RETFI</name>